<dbReference type="Proteomes" id="UP000813461">
    <property type="component" value="Unassembled WGS sequence"/>
</dbReference>
<dbReference type="OrthoDB" id="3724400at2759"/>
<evidence type="ECO:0000313" key="2">
    <source>
        <dbReference type="Proteomes" id="UP000813461"/>
    </source>
</evidence>
<reference evidence="1" key="1">
    <citation type="journal article" date="2021" name="Nat. Commun.">
        <title>Genetic determinants of endophytism in the Arabidopsis root mycobiome.</title>
        <authorList>
            <person name="Mesny F."/>
            <person name="Miyauchi S."/>
            <person name="Thiergart T."/>
            <person name="Pickel B."/>
            <person name="Atanasova L."/>
            <person name="Karlsson M."/>
            <person name="Huettel B."/>
            <person name="Barry K.W."/>
            <person name="Haridas S."/>
            <person name="Chen C."/>
            <person name="Bauer D."/>
            <person name="Andreopoulos W."/>
            <person name="Pangilinan J."/>
            <person name="LaButti K."/>
            <person name="Riley R."/>
            <person name="Lipzen A."/>
            <person name="Clum A."/>
            <person name="Drula E."/>
            <person name="Henrissat B."/>
            <person name="Kohler A."/>
            <person name="Grigoriev I.V."/>
            <person name="Martin F.M."/>
            <person name="Hacquard S."/>
        </authorList>
    </citation>
    <scope>NUCLEOTIDE SEQUENCE</scope>
    <source>
        <strain evidence="1">MPI-SDFR-AT-0120</strain>
    </source>
</reference>
<sequence length="144" mass="16495">MCYERDMLLTFPVKLHVLHIRAPDRIAQCLSLRRATVRTTPTTRDRTVKAKHHPIIYPSSGRPSHTFHHHLFGSDCWIRYTQDTCAAKHEVEIEKRDEFNKCSVFGADCAVDGNEFCLNGRKSVCHQVGFGSGECWIRYTAEAC</sequence>
<accession>A0A8K0W387</accession>
<evidence type="ECO:0000313" key="1">
    <source>
        <dbReference type="EMBL" id="KAH7093557.1"/>
    </source>
</evidence>
<dbReference type="AlphaFoldDB" id="A0A8K0W387"/>
<protein>
    <submittedName>
        <fullName evidence="1">Uncharacterized protein</fullName>
    </submittedName>
</protein>
<dbReference type="EMBL" id="JAGMVJ010000002">
    <property type="protein sequence ID" value="KAH7093557.1"/>
    <property type="molecule type" value="Genomic_DNA"/>
</dbReference>
<comment type="caution">
    <text evidence="1">The sequence shown here is derived from an EMBL/GenBank/DDBJ whole genome shotgun (WGS) entry which is preliminary data.</text>
</comment>
<name>A0A8K0W387_9PLEO</name>
<keyword evidence="2" id="KW-1185">Reference proteome</keyword>
<organism evidence="1 2">
    <name type="scientific">Paraphoma chrysanthemicola</name>
    <dbReference type="NCBI Taxonomy" id="798071"/>
    <lineage>
        <taxon>Eukaryota</taxon>
        <taxon>Fungi</taxon>
        <taxon>Dikarya</taxon>
        <taxon>Ascomycota</taxon>
        <taxon>Pezizomycotina</taxon>
        <taxon>Dothideomycetes</taxon>
        <taxon>Pleosporomycetidae</taxon>
        <taxon>Pleosporales</taxon>
        <taxon>Pleosporineae</taxon>
        <taxon>Phaeosphaeriaceae</taxon>
        <taxon>Paraphoma</taxon>
    </lineage>
</organism>
<gene>
    <name evidence="1" type="ORF">FB567DRAFT_544896</name>
</gene>
<proteinExistence type="predicted"/>